<comment type="caution">
    <text evidence="4">Lacks conserved residue(s) required for the propagation of feature annotation.</text>
</comment>
<dbReference type="GO" id="GO:0160147">
    <property type="term" value="F:tRNA pseudouridine(38-40) synthase activity"/>
    <property type="evidence" value="ECO:0007669"/>
    <property type="project" value="UniProtKB-EC"/>
</dbReference>
<proteinExistence type="inferred from homology"/>
<keyword evidence="2 4" id="KW-0819">tRNA processing</keyword>
<evidence type="ECO:0000256" key="6">
    <source>
        <dbReference type="PIRSR" id="PIRSR001430-2"/>
    </source>
</evidence>
<feature type="domain" description="Pseudouridine synthase I TruA alpha/beta" evidence="8">
    <location>
        <begin position="8"/>
        <end position="102"/>
    </location>
</feature>
<evidence type="ECO:0000256" key="4">
    <source>
        <dbReference type="HAMAP-Rule" id="MF_00171"/>
    </source>
</evidence>
<dbReference type="InterPro" id="IPR020094">
    <property type="entry name" value="TruA/RsuA/RluB/E/F_N"/>
</dbReference>
<evidence type="ECO:0000259" key="8">
    <source>
        <dbReference type="Pfam" id="PF01416"/>
    </source>
</evidence>
<dbReference type="Gene3D" id="3.30.70.660">
    <property type="entry name" value="Pseudouridine synthase I, catalytic domain, C-terminal subdomain"/>
    <property type="match status" value="1"/>
</dbReference>
<reference evidence="9" key="2">
    <citation type="submission" date="2021-04" db="EMBL/GenBank/DDBJ databases">
        <authorList>
            <person name="Gilroy R."/>
        </authorList>
    </citation>
    <scope>NUCLEOTIDE SEQUENCE</scope>
    <source>
        <strain evidence="9">CHK188-11489</strain>
    </source>
</reference>
<dbReference type="EC" id="5.4.99.12" evidence="4"/>
<accession>A0A9D2JQV0</accession>
<dbReference type="Proteomes" id="UP000824105">
    <property type="component" value="Unassembled WGS sequence"/>
</dbReference>
<dbReference type="InterPro" id="IPR001406">
    <property type="entry name" value="PsdUridine_synth_TruA"/>
</dbReference>
<dbReference type="Pfam" id="PF01416">
    <property type="entry name" value="PseudoU_synth_1"/>
    <property type="match status" value="2"/>
</dbReference>
<dbReference type="GO" id="GO:0031119">
    <property type="term" value="P:tRNA pseudouridine synthesis"/>
    <property type="evidence" value="ECO:0007669"/>
    <property type="project" value="UniProtKB-UniRule"/>
</dbReference>
<evidence type="ECO:0000256" key="7">
    <source>
        <dbReference type="RuleBase" id="RU003792"/>
    </source>
</evidence>
<dbReference type="AlphaFoldDB" id="A0A9D2JQV0"/>
<evidence type="ECO:0000256" key="2">
    <source>
        <dbReference type="ARBA" id="ARBA00022694"/>
    </source>
</evidence>
<dbReference type="EMBL" id="DXBF01000061">
    <property type="protein sequence ID" value="HIZ62589.1"/>
    <property type="molecule type" value="Genomic_DNA"/>
</dbReference>
<dbReference type="HAMAP" id="MF_00171">
    <property type="entry name" value="TruA"/>
    <property type="match status" value="1"/>
</dbReference>
<comment type="subunit">
    <text evidence="4">Homodimer.</text>
</comment>
<feature type="binding site" evidence="4 6">
    <location>
        <position position="109"/>
    </location>
    <ligand>
        <name>substrate</name>
    </ligand>
</feature>
<comment type="function">
    <text evidence="4">Formation of pseudouridine at positions 38, 39 and 40 in the anticodon stem and loop of transfer RNAs.</text>
</comment>
<feature type="domain" description="Pseudouridine synthase I TruA alpha/beta" evidence="8">
    <location>
        <begin position="142"/>
        <end position="247"/>
    </location>
</feature>
<organism evidence="9 10">
    <name type="scientific">Candidatus Gemmiger avistercoris</name>
    <dbReference type="NCBI Taxonomy" id="2838606"/>
    <lineage>
        <taxon>Bacteria</taxon>
        <taxon>Bacillati</taxon>
        <taxon>Bacillota</taxon>
        <taxon>Clostridia</taxon>
        <taxon>Eubacteriales</taxon>
        <taxon>Gemmiger</taxon>
    </lineage>
</organism>
<reference evidence="9" key="1">
    <citation type="journal article" date="2021" name="PeerJ">
        <title>Extensive microbial diversity within the chicken gut microbiome revealed by metagenomics and culture.</title>
        <authorList>
            <person name="Gilroy R."/>
            <person name="Ravi A."/>
            <person name="Getino M."/>
            <person name="Pursley I."/>
            <person name="Horton D.L."/>
            <person name="Alikhan N.F."/>
            <person name="Baker D."/>
            <person name="Gharbi K."/>
            <person name="Hall N."/>
            <person name="Watson M."/>
            <person name="Adriaenssens E.M."/>
            <person name="Foster-Nyarko E."/>
            <person name="Jarju S."/>
            <person name="Secka A."/>
            <person name="Antonio M."/>
            <person name="Oren A."/>
            <person name="Chaudhuri R.R."/>
            <person name="La Ragione R."/>
            <person name="Hildebrand F."/>
            <person name="Pallen M.J."/>
        </authorList>
    </citation>
    <scope>NUCLEOTIDE SEQUENCE</scope>
    <source>
        <strain evidence="9">CHK188-11489</strain>
    </source>
</reference>
<dbReference type="PIRSF" id="PIRSF001430">
    <property type="entry name" value="tRNA_psdUrid_synth"/>
    <property type="match status" value="1"/>
</dbReference>
<sequence length="259" mass="27719">MTWLLWIAYKGTRYAGFQVQPNAPTVCAALQDAMQAALGCRPDVKGCSRTDSGVHARRFALSFCYDGKVPAEKLVPALNAHLPPDIRALAVQAVPAGFHARYAAHAKTYCYHILNARVDDPFTVEYCHRVAPPLDLAAMQAAAAQFVGTHDFLALCASGSGAAAHGDTVRTIAACGVERRGDYFTITVTADGYLYNMVRILAGTLVEAGLHKRPAASVPALLQSRDRRKAGPTLPAKGLFLQDVDYPDLGRSKGATVAH</sequence>
<comment type="caution">
    <text evidence="9">The sequence shown here is derived from an EMBL/GenBank/DDBJ whole genome shotgun (WGS) entry which is preliminary data.</text>
</comment>
<dbReference type="GO" id="GO:0003723">
    <property type="term" value="F:RNA binding"/>
    <property type="evidence" value="ECO:0007669"/>
    <property type="project" value="InterPro"/>
</dbReference>
<keyword evidence="3 4" id="KW-0413">Isomerase</keyword>
<name>A0A9D2JQV0_9FIRM</name>
<dbReference type="CDD" id="cd02570">
    <property type="entry name" value="PseudoU_synth_EcTruA"/>
    <property type="match status" value="1"/>
</dbReference>
<dbReference type="InterPro" id="IPR020097">
    <property type="entry name" value="PsdUridine_synth_TruA_a/b_dom"/>
</dbReference>
<evidence type="ECO:0000256" key="3">
    <source>
        <dbReference type="ARBA" id="ARBA00023235"/>
    </source>
</evidence>
<dbReference type="NCBIfam" id="TIGR00071">
    <property type="entry name" value="hisT_truA"/>
    <property type="match status" value="1"/>
</dbReference>
<evidence type="ECO:0000256" key="1">
    <source>
        <dbReference type="ARBA" id="ARBA00009375"/>
    </source>
</evidence>
<dbReference type="PANTHER" id="PTHR11142:SF0">
    <property type="entry name" value="TRNA PSEUDOURIDINE SYNTHASE-LIKE 1"/>
    <property type="match status" value="1"/>
</dbReference>
<feature type="active site" description="Nucleophile" evidence="4 5">
    <location>
        <position position="51"/>
    </location>
</feature>
<dbReference type="InterPro" id="IPR020103">
    <property type="entry name" value="PsdUridine_synth_cat_dom_sf"/>
</dbReference>
<comment type="catalytic activity">
    <reaction evidence="4 7">
        <text>uridine(38/39/40) in tRNA = pseudouridine(38/39/40) in tRNA</text>
        <dbReference type="Rhea" id="RHEA:22376"/>
        <dbReference type="Rhea" id="RHEA-COMP:10085"/>
        <dbReference type="Rhea" id="RHEA-COMP:10087"/>
        <dbReference type="ChEBI" id="CHEBI:65314"/>
        <dbReference type="ChEBI" id="CHEBI:65315"/>
        <dbReference type="EC" id="5.4.99.12"/>
    </reaction>
</comment>
<dbReference type="PANTHER" id="PTHR11142">
    <property type="entry name" value="PSEUDOURIDYLATE SYNTHASE"/>
    <property type="match status" value="1"/>
</dbReference>
<gene>
    <name evidence="4 9" type="primary">truA</name>
    <name evidence="9" type="ORF">H9724_07475</name>
</gene>
<comment type="similarity">
    <text evidence="1 4 7">Belongs to the tRNA pseudouridine synthase TruA family.</text>
</comment>
<evidence type="ECO:0000313" key="10">
    <source>
        <dbReference type="Proteomes" id="UP000824105"/>
    </source>
</evidence>
<dbReference type="InterPro" id="IPR020095">
    <property type="entry name" value="PsdUridine_synth_TruA_C"/>
</dbReference>
<evidence type="ECO:0000313" key="9">
    <source>
        <dbReference type="EMBL" id="HIZ62589.1"/>
    </source>
</evidence>
<protein>
    <recommendedName>
        <fullName evidence="4">tRNA pseudouridine synthase A</fullName>
        <ecNumber evidence="4">5.4.99.12</ecNumber>
    </recommendedName>
    <alternativeName>
        <fullName evidence="4">tRNA pseudouridine(38-40) synthase</fullName>
    </alternativeName>
    <alternativeName>
        <fullName evidence="4">tRNA pseudouridylate synthase I</fullName>
    </alternativeName>
    <alternativeName>
        <fullName evidence="4">tRNA-uridine isomerase I</fullName>
    </alternativeName>
</protein>
<dbReference type="Gene3D" id="3.30.70.580">
    <property type="entry name" value="Pseudouridine synthase I, catalytic domain, N-terminal subdomain"/>
    <property type="match status" value="1"/>
</dbReference>
<dbReference type="SUPFAM" id="SSF55120">
    <property type="entry name" value="Pseudouridine synthase"/>
    <property type="match status" value="1"/>
</dbReference>
<evidence type="ECO:0000256" key="5">
    <source>
        <dbReference type="PIRSR" id="PIRSR001430-1"/>
    </source>
</evidence>